<evidence type="ECO:0000259" key="3">
    <source>
        <dbReference type="Pfam" id="PF16220"/>
    </source>
</evidence>
<dbReference type="InterPro" id="IPR012373">
    <property type="entry name" value="Ferrdict_sens_TM"/>
</dbReference>
<evidence type="ECO:0000313" key="4">
    <source>
        <dbReference type="EMBL" id="PZQ58711.1"/>
    </source>
</evidence>
<name>A0A2W5NYP9_9SPHN</name>
<sequence length="327" mass="33952">MPHHAGSDSAAEAAARYARLRSGDAGEDEHAALRHWRAENPAHDTAWRQVERADAALDALRDDPAIAELRAAALRAPPARSRRWLPLAAAAAVSGTIALGATALLVVSRPGPRAATPAPATRLATGIGELRTVRLADGTRVTLDAASTVLVYPPDGTRRVELVAGRALFAVARDPAHAFVVTSGAGTVTALGTHFAVECRPKGIVVALTEGSVRVTTPAGARVLAPGQVLTAREATIAVAAKAAEAETGWQRGRLTFSAVPLGEVAAQLNRYTSRRLVIRNAALAAHPFSGSLRTSNGTSALIAALETYGVARVSARNADMIELAPR</sequence>
<keyword evidence="1" id="KW-0812">Transmembrane</keyword>
<dbReference type="EMBL" id="QFQI01000014">
    <property type="protein sequence ID" value="PZQ58711.1"/>
    <property type="molecule type" value="Genomic_DNA"/>
</dbReference>
<feature type="domain" description="FecR N-terminal" evidence="3">
    <location>
        <begin position="12"/>
        <end position="52"/>
    </location>
</feature>
<dbReference type="Pfam" id="PF04773">
    <property type="entry name" value="FecR"/>
    <property type="match status" value="1"/>
</dbReference>
<dbReference type="InterPro" id="IPR006860">
    <property type="entry name" value="FecR"/>
</dbReference>
<gene>
    <name evidence="4" type="ORF">DI544_13540</name>
</gene>
<dbReference type="PANTHER" id="PTHR30273">
    <property type="entry name" value="PERIPLASMIC SIGNAL SENSOR AND SIGMA FACTOR ACTIVATOR FECR-RELATED"/>
    <property type="match status" value="1"/>
</dbReference>
<evidence type="ECO:0008006" key="6">
    <source>
        <dbReference type="Google" id="ProtNLM"/>
    </source>
</evidence>
<dbReference type="Proteomes" id="UP000249229">
    <property type="component" value="Unassembled WGS sequence"/>
</dbReference>
<keyword evidence="1" id="KW-0472">Membrane</keyword>
<keyword evidence="1" id="KW-1133">Transmembrane helix</keyword>
<dbReference type="InterPro" id="IPR032623">
    <property type="entry name" value="FecR_N"/>
</dbReference>
<evidence type="ECO:0000313" key="5">
    <source>
        <dbReference type="Proteomes" id="UP000249229"/>
    </source>
</evidence>
<reference evidence="4 5" key="1">
    <citation type="submission" date="2017-08" db="EMBL/GenBank/DDBJ databases">
        <title>Infants hospitalized years apart are colonized by the same room-sourced microbial strains.</title>
        <authorList>
            <person name="Brooks B."/>
            <person name="Olm M.R."/>
            <person name="Firek B.A."/>
            <person name="Baker R."/>
            <person name="Thomas B.C."/>
            <person name="Morowitz M.J."/>
            <person name="Banfield J.F."/>
        </authorList>
    </citation>
    <scope>NUCLEOTIDE SEQUENCE [LARGE SCALE GENOMIC DNA]</scope>
    <source>
        <strain evidence="4">S2_005_001_R1_22</strain>
    </source>
</reference>
<accession>A0A2W5NYP9</accession>
<proteinExistence type="predicted"/>
<organism evidence="4 5">
    <name type="scientific">Sphingomonas taxi</name>
    <dbReference type="NCBI Taxonomy" id="1549858"/>
    <lineage>
        <taxon>Bacteria</taxon>
        <taxon>Pseudomonadati</taxon>
        <taxon>Pseudomonadota</taxon>
        <taxon>Alphaproteobacteria</taxon>
        <taxon>Sphingomonadales</taxon>
        <taxon>Sphingomonadaceae</taxon>
        <taxon>Sphingomonas</taxon>
    </lineage>
</organism>
<comment type="caution">
    <text evidence="4">The sequence shown here is derived from an EMBL/GenBank/DDBJ whole genome shotgun (WGS) entry which is preliminary data.</text>
</comment>
<dbReference type="Pfam" id="PF16220">
    <property type="entry name" value="DUF4880"/>
    <property type="match status" value="1"/>
</dbReference>
<feature type="domain" description="FecR protein" evidence="2">
    <location>
        <begin position="122"/>
        <end position="214"/>
    </location>
</feature>
<protein>
    <recommendedName>
        <fullName evidence="6">Iron dicitrate transport regulator FecR</fullName>
    </recommendedName>
</protein>
<dbReference type="PANTHER" id="PTHR30273:SF2">
    <property type="entry name" value="PROTEIN FECR"/>
    <property type="match status" value="1"/>
</dbReference>
<dbReference type="GO" id="GO:0016989">
    <property type="term" value="F:sigma factor antagonist activity"/>
    <property type="evidence" value="ECO:0007669"/>
    <property type="project" value="TreeGrafter"/>
</dbReference>
<dbReference type="Gene3D" id="3.55.50.30">
    <property type="match status" value="1"/>
</dbReference>
<feature type="transmembrane region" description="Helical" evidence="1">
    <location>
        <begin position="84"/>
        <end position="107"/>
    </location>
</feature>
<evidence type="ECO:0000256" key="1">
    <source>
        <dbReference type="SAM" id="Phobius"/>
    </source>
</evidence>
<dbReference type="AlphaFoldDB" id="A0A2W5NYP9"/>
<evidence type="ECO:0000259" key="2">
    <source>
        <dbReference type="Pfam" id="PF04773"/>
    </source>
</evidence>
<dbReference type="PIRSF" id="PIRSF018266">
    <property type="entry name" value="FecR"/>
    <property type="match status" value="1"/>
</dbReference>
<dbReference type="Gene3D" id="2.60.120.1440">
    <property type="match status" value="1"/>
</dbReference>